<evidence type="ECO:0000313" key="4">
    <source>
        <dbReference type="Proteomes" id="UP000255284"/>
    </source>
</evidence>
<comment type="caution">
    <text evidence="3">The sequence shown here is derived from an EMBL/GenBank/DDBJ whole genome shotgun (WGS) entry which is preliminary data.</text>
</comment>
<accession>A0A378PBK9</accession>
<feature type="region of interest" description="Disordered" evidence="1">
    <location>
        <begin position="1"/>
        <end position="21"/>
    </location>
</feature>
<sequence>MEEEISSFDGSRNGGSDRGSGSWMFRGSSRATSLVMIVALLSGVALWVPGLTMFSGICFVVAFVCALIVVIHSVSCRNHE</sequence>
<evidence type="ECO:0000256" key="2">
    <source>
        <dbReference type="SAM" id="Phobius"/>
    </source>
</evidence>
<dbReference type="EMBL" id="UGGQ01000006">
    <property type="protein sequence ID" value="STO16071.1"/>
    <property type="molecule type" value="Genomic_DNA"/>
</dbReference>
<proteinExistence type="predicted"/>
<name>A0A378PBK9_9ACTO</name>
<gene>
    <name evidence="3" type="ORF">NCTC11819_00616</name>
</gene>
<protein>
    <submittedName>
        <fullName evidence="3">Uncharacterized protein</fullName>
    </submittedName>
</protein>
<keyword evidence="2" id="KW-1133">Transmembrane helix</keyword>
<dbReference type="Proteomes" id="UP000255284">
    <property type="component" value="Unassembled WGS sequence"/>
</dbReference>
<keyword evidence="2" id="KW-0812">Transmembrane</keyword>
<reference evidence="3 4" key="1">
    <citation type="submission" date="2018-06" db="EMBL/GenBank/DDBJ databases">
        <authorList>
            <consortium name="Pathogen Informatics"/>
            <person name="Doyle S."/>
        </authorList>
    </citation>
    <scope>NUCLEOTIDE SEQUENCE [LARGE SCALE GENOMIC DNA]</scope>
    <source>
        <strain evidence="3 4">NCTC11819</strain>
    </source>
</reference>
<dbReference type="AlphaFoldDB" id="A0A378PBK9"/>
<feature type="transmembrane region" description="Helical" evidence="2">
    <location>
        <begin position="31"/>
        <end position="48"/>
    </location>
</feature>
<evidence type="ECO:0000313" key="3">
    <source>
        <dbReference type="EMBL" id="STO16071.1"/>
    </source>
</evidence>
<keyword evidence="2" id="KW-0472">Membrane</keyword>
<feature type="transmembrane region" description="Helical" evidence="2">
    <location>
        <begin position="54"/>
        <end position="74"/>
    </location>
</feature>
<evidence type="ECO:0000256" key="1">
    <source>
        <dbReference type="SAM" id="MobiDB-lite"/>
    </source>
</evidence>
<organism evidence="3 4">
    <name type="scientific">Mobiluncus mulieris</name>
    <dbReference type="NCBI Taxonomy" id="2052"/>
    <lineage>
        <taxon>Bacteria</taxon>
        <taxon>Bacillati</taxon>
        <taxon>Actinomycetota</taxon>
        <taxon>Actinomycetes</taxon>
        <taxon>Actinomycetales</taxon>
        <taxon>Actinomycetaceae</taxon>
        <taxon>Mobiluncus</taxon>
    </lineage>
</organism>